<reference evidence="1 2" key="1">
    <citation type="submission" date="2023-02" db="EMBL/GenBank/DDBJ databases">
        <title>Bacterial whole genome sequence for Curvibacter sp. HBC28.</title>
        <authorList>
            <person name="Le V."/>
            <person name="Ko S.-R."/>
            <person name="Ahn C.-Y."/>
            <person name="Oh H.-M."/>
        </authorList>
    </citation>
    <scope>NUCLEOTIDE SEQUENCE [LARGE SCALE GENOMIC DNA]</scope>
    <source>
        <strain evidence="1 2">HBC28</strain>
    </source>
</reference>
<dbReference type="NCBIfam" id="TIGR02215">
    <property type="entry name" value="phage_chp_gp8"/>
    <property type="match status" value="1"/>
</dbReference>
<sequence>MGLRRTSMPAIEPVSLAEAKLHLRVDHDDEDTLIGALITAARMDCEERLQRSLITSGWEWTLDAFRDLGYVPRPPLVSVTSLKYVDAAGTQQTLDPSAYRVDAAGDQPGRLEPVAGQWPFAQDRLNSVTVAYQAGYGAAATDVPGPIRQWILLAIGDMFANRERSSDRPAVGQDFADGLLDPFRVWVL</sequence>
<dbReference type="Pfam" id="PF05135">
    <property type="entry name" value="Phage_connect_1"/>
    <property type="match status" value="1"/>
</dbReference>
<dbReference type="InterPro" id="IPR011738">
    <property type="entry name" value="Phage_CHP"/>
</dbReference>
<comment type="caution">
    <text evidence="1">The sequence shown here is derived from an EMBL/GenBank/DDBJ whole genome shotgun (WGS) entry which is preliminary data.</text>
</comment>
<evidence type="ECO:0000313" key="1">
    <source>
        <dbReference type="EMBL" id="MDD0814280.1"/>
    </source>
</evidence>
<dbReference type="InterPro" id="IPR006450">
    <property type="entry name" value="Phage_HK97_gp6-like"/>
</dbReference>
<proteinExistence type="predicted"/>
<keyword evidence="2" id="KW-1185">Reference proteome</keyword>
<gene>
    <name evidence="1" type="ORF">PSQ39_06520</name>
</gene>
<name>A0ABT5MCH2_9BURK</name>
<protein>
    <submittedName>
        <fullName evidence="1">Head-tail connector protein</fullName>
    </submittedName>
</protein>
<accession>A0ABT5MCH2</accession>
<dbReference type="Proteomes" id="UP001528672">
    <property type="component" value="Unassembled WGS sequence"/>
</dbReference>
<dbReference type="NCBIfam" id="TIGR01560">
    <property type="entry name" value="put_DNA_pack"/>
    <property type="match status" value="1"/>
</dbReference>
<dbReference type="Gene3D" id="1.10.3230.30">
    <property type="entry name" value="Phage gp6-like head-tail connector protein"/>
    <property type="match status" value="1"/>
</dbReference>
<dbReference type="CDD" id="cd08054">
    <property type="entry name" value="gp6"/>
    <property type="match status" value="1"/>
</dbReference>
<organism evidence="1 2">
    <name type="scientific">Curvibacter microcysteis</name>
    <dbReference type="NCBI Taxonomy" id="3026419"/>
    <lineage>
        <taxon>Bacteria</taxon>
        <taxon>Pseudomonadati</taxon>
        <taxon>Pseudomonadota</taxon>
        <taxon>Betaproteobacteria</taxon>
        <taxon>Burkholderiales</taxon>
        <taxon>Comamonadaceae</taxon>
        <taxon>Curvibacter</taxon>
    </lineage>
</organism>
<evidence type="ECO:0000313" key="2">
    <source>
        <dbReference type="Proteomes" id="UP001528672"/>
    </source>
</evidence>
<dbReference type="RefSeq" id="WP_273925902.1">
    <property type="nucleotide sequence ID" value="NZ_JAQSIO010000002.1"/>
</dbReference>
<dbReference type="EMBL" id="JAQSIO010000002">
    <property type="protein sequence ID" value="MDD0814280.1"/>
    <property type="molecule type" value="Genomic_DNA"/>
</dbReference>
<dbReference type="InterPro" id="IPR021146">
    <property type="entry name" value="Phage_gp6-like_head-tail"/>
</dbReference>